<keyword evidence="5" id="KW-1185">Reference proteome</keyword>
<dbReference type="SUPFAM" id="SSF51230">
    <property type="entry name" value="Single hybrid motif"/>
    <property type="match status" value="1"/>
</dbReference>
<keyword evidence="2" id="KW-0092">Biotin</keyword>
<protein>
    <recommendedName>
        <fullName evidence="2">Biotin carboxyl carrier protein of acetyl-CoA carboxylase</fullName>
    </recommendedName>
</protein>
<dbReference type="NCBIfam" id="NF005457">
    <property type="entry name" value="PRK07051.1"/>
    <property type="match status" value="1"/>
</dbReference>
<evidence type="ECO:0000256" key="1">
    <source>
        <dbReference type="ARBA" id="ARBA00003761"/>
    </source>
</evidence>
<gene>
    <name evidence="4" type="ORF">MWN34_13520</name>
</gene>
<evidence type="ECO:0000313" key="4">
    <source>
        <dbReference type="EMBL" id="MCK0197927.1"/>
    </source>
</evidence>
<reference evidence="4 5" key="1">
    <citation type="submission" date="2022-04" db="EMBL/GenBank/DDBJ databases">
        <authorList>
            <person name="Grouzdev D.S."/>
            <person name="Pantiukh K.S."/>
            <person name="Krutkina M.S."/>
        </authorList>
    </citation>
    <scope>NUCLEOTIDE SEQUENCE [LARGE SCALE GENOMIC DNA]</scope>
    <source>
        <strain evidence="4 5">6x-1</strain>
    </source>
</reference>
<dbReference type="Proteomes" id="UP001203284">
    <property type="component" value="Unassembled WGS sequence"/>
</dbReference>
<name>A0ABT0DDV3_9HYPH</name>
<sequence length="78" mass="8321">MATQILAPLPGVFYRRPTPAEPPFKEEGDAVAVGDTIGLVEAMKSFFPVEAETAGRLVAYRIEDGQTVDADDVIADIA</sequence>
<comment type="caution">
    <text evidence="4">The sequence shown here is derived from an EMBL/GenBank/DDBJ whole genome shotgun (WGS) entry which is preliminary data.</text>
</comment>
<dbReference type="Pfam" id="PF00364">
    <property type="entry name" value="Biotin_lipoyl"/>
    <property type="match status" value="1"/>
</dbReference>
<keyword evidence="2" id="KW-0275">Fatty acid biosynthesis</keyword>
<organism evidence="4 5">
    <name type="scientific">Ancylobacter crimeensis</name>
    <dbReference type="NCBI Taxonomy" id="2579147"/>
    <lineage>
        <taxon>Bacteria</taxon>
        <taxon>Pseudomonadati</taxon>
        <taxon>Pseudomonadota</taxon>
        <taxon>Alphaproteobacteria</taxon>
        <taxon>Hyphomicrobiales</taxon>
        <taxon>Xanthobacteraceae</taxon>
        <taxon>Ancylobacter</taxon>
    </lineage>
</organism>
<comment type="pathway">
    <text evidence="2">Lipid metabolism; fatty acid biosynthesis.</text>
</comment>
<dbReference type="InterPro" id="IPR000089">
    <property type="entry name" value="Biotin_lipoyl"/>
</dbReference>
<keyword evidence="2" id="KW-0443">Lipid metabolism</keyword>
<dbReference type="EMBL" id="JALKCH010000008">
    <property type="protein sequence ID" value="MCK0197927.1"/>
    <property type="molecule type" value="Genomic_DNA"/>
</dbReference>
<dbReference type="PRINTS" id="PR01071">
    <property type="entry name" value="ACOABIOTINCC"/>
</dbReference>
<feature type="domain" description="Lipoyl-binding" evidence="3">
    <location>
        <begin position="2"/>
        <end position="78"/>
    </location>
</feature>
<accession>A0ABT0DDV3</accession>
<evidence type="ECO:0000259" key="3">
    <source>
        <dbReference type="PROSITE" id="PS50968"/>
    </source>
</evidence>
<dbReference type="InterPro" id="IPR011053">
    <property type="entry name" value="Single_hybrid_motif"/>
</dbReference>
<dbReference type="PROSITE" id="PS50968">
    <property type="entry name" value="BIOTINYL_LIPOYL"/>
    <property type="match status" value="1"/>
</dbReference>
<proteinExistence type="predicted"/>
<keyword evidence="2" id="KW-0444">Lipid biosynthesis</keyword>
<dbReference type="RefSeq" id="WP_247029824.1">
    <property type="nucleotide sequence ID" value="NZ_JALKCH010000008.1"/>
</dbReference>
<evidence type="ECO:0000313" key="5">
    <source>
        <dbReference type="Proteomes" id="UP001203284"/>
    </source>
</evidence>
<dbReference type="Gene3D" id="2.40.50.100">
    <property type="match status" value="1"/>
</dbReference>
<dbReference type="InterPro" id="IPR001249">
    <property type="entry name" value="AcCoA_biotinCC"/>
</dbReference>
<comment type="function">
    <text evidence="1 2">This protein is a component of the acetyl coenzyme A carboxylase complex; first, biotin carboxylase catalyzes the carboxylation of the carrier protein and then the transcarboxylase transfers the carboxyl group to form malonyl-CoA.</text>
</comment>
<dbReference type="CDD" id="cd06850">
    <property type="entry name" value="biotinyl_domain"/>
    <property type="match status" value="1"/>
</dbReference>
<evidence type="ECO:0000256" key="2">
    <source>
        <dbReference type="RuleBase" id="RU364072"/>
    </source>
</evidence>
<keyword evidence="2" id="KW-0276">Fatty acid metabolism</keyword>